<dbReference type="InterPro" id="IPR032816">
    <property type="entry name" value="VTT_dom"/>
</dbReference>
<comment type="subcellular location">
    <subcellularLocation>
        <location evidence="1">Cell membrane</location>
        <topology evidence="1">Multi-pass membrane protein</topology>
    </subcellularLocation>
</comment>
<keyword evidence="4 6" id="KW-1133">Transmembrane helix</keyword>
<dbReference type="PANTHER" id="PTHR42709:SF6">
    <property type="entry name" value="UNDECAPRENYL PHOSPHATE TRANSPORTER A"/>
    <property type="match status" value="1"/>
</dbReference>
<feature type="transmembrane region" description="Helical" evidence="6">
    <location>
        <begin position="172"/>
        <end position="190"/>
    </location>
</feature>
<keyword evidence="3 6" id="KW-0812">Transmembrane</keyword>
<organism evidence="8 9">
    <name type="scientific">Hephaestia caeni</name>
    <dbReference type="NCBI Taxonomy" id="645617"/>
    <lineage>
        <taxon>Bacteria</taxon>
        <taxon>Pseudomonadati</taxon>
        <taxon>Pseudomonadota</taxon>
        <taxon>Alphaproteobacteria</taxon>
        <taxon>Sphingomonadales</taxon>
        <taxon>Sphingomonadaceae</taxon>
        <taxon>Hephaestia</taxon>
    </lineage>
</organism>
<evidence type="ECO:0000259" key="7">
    <source>
        <dbReference type="Pfam" id="PF09335"/>
    </source>
</evidence>
<evidence type="ECO:0000256" key="2">
    <source>
        <dbReference type="ARBA" id="ARBA00022475"/>
    </source>
</evidence>
<feature type="transmembrane region" description="Helical" evidence="6">
    <location>
        <begin position="12"/>
        <end position="30"/>
    </location>
</feature>
<dbReference type="PANTHER" id="PTHR42709">
    <property type="entry name" value="ALKALINE PHOSPHATASE LIKE PROTEIN"/>
    <property type="match status" value="1"/>
</dbReference>
<keyword evidence="5 6" id="KW-0472">Membrane</keyword>
<feature type="transmembrane region" description="Helical" evidence="6">
    <location>
        <begin position="50"/>
        <end position="71"/>
    </location>
</feature>
<accession>A0A397NVN0</accession>
<evidence type="ECO:0000256" key="1">
    <source>
        <dbReference type="ARBA" id="ARBA00004651"/>
    </source>
</evidence>
<evidence type="ECO:0000256" key="4">
    <source>
        <dbReference type="ARBA" id="ARBA00022989"/>
    </source>
</evidence>
<proteinExistence type="predicted"/>
<keyword evidence="9" id="KW-1185">Reference proteome</keyword>
<comment type="caution">
    <text evidence="8">The sequence shown here is derived from an EMBL/GenBank/DDBJ whole genome shotgun (WGS) entry which is preliminary data.</text>
</comment>
<dbReference type="Pfam" id="PF09335">
    <property type="entry name" value="VTT_dom"/>
    <property type="match status" value="1"/>
</dbReference>
<dbReference type="OrthoDB" id="9813426at2"/>
<evidence type="ECO:0000256" key="5">
    <source>
        <dbReference type="ARBA" id="ARBA00023136"/>
    </source>
</evidence>
<keyword evidence="2" id="KW-1003">Cell membrane</keyword>
<gene>
    <name evidence="8" type="ORF">DFR49_3672</name>
</gene>
<dbReference type="EMBL" id="QXDC01000004">
    <property type="protein sequence ID" value="RIA37784.1"/>
    <property type="molecule type" value="Genomic_DNA"/>
</dbReference>
<dbReference type="InterPro" id="IPR051311">
    <property type="entry name" value="DedA_domain"/>
</dbReference>
<evidence type="ECO:0000313" key="8">
    <source>
        <dbReference type="EMBL" id="RIA37784.1"/>
    </source>
</evidence>
<dbReference type="Proteomes" id="UP000266568">
    <property type="component" value="Unassembled WGS sequence"/>
</dbReference>
<sequence length="199" mass="22346">MTELILRIITAGGYWGIAALMALENIFPPVPSEVIMGFGGIAVAHGEMRFWPLLVAGTIGSVIGNYCWFLAGQKLGYRRLKPLIDRWGRWLTIDWEDMERLERFFTAHGGKTVLLFRIVPTFRTMISLPAGLMHMPTAKFLAMTAVGSAVWNCVLIAAGYWLGHNFSQLEHYTGPVTIGIIVLAVGWYIYRVATWKRRG</sequence>
<dbReference type="GO" id="GO:0005886">
    <property type="term" value="C:plasma membrane"/>
    <property type="evidence" value="ECO:0007669"/>
    <property type="project" value="UniProtKB-SubCell"/>
</dbReference>
<evidence type="ECO:0000256" key="3">
    <source>
        <dbReference type="ARBA" id="ARBA00022692"/>
    </source>
</evidence>
<feature type="transmembrane region" description="Helical" evidence="6">
    <location>
        <begin position="140"/>
        <end position="160"/>
    </location>
</feature>
<evidence type="ECO:0000313" key="9">
    <source>
        <dbReference type="Proteomes" id="UP000266568"/>
    </source>
</evidence>
<protein>
    <submittedName>
        <fullName evidence="8">Membrane protein DedA with SNARE-associated domain</fullName>
    </submittedName>
</protein>
<dbReference type="AlphaFoldDB" id="A0A397NVN0"/>
<evidence type="ECO:0000256" key="6">
    <source>
        <dbReference type="SAM" id="Phobius"/>
    </source>
</evidence>
<feature type="domain" description="VTT" evidence="7">
    <location>
        <begin position="30"/>
        <end position="160"/>
    </location>
</feature>
<dbReference type="RefSeq" id="WP_119037046.1">
    <property type="nucleotide sequence ID" value="NZ_QXDC01000004.1"/>
</dbReference>
<reference evidence="8 9" key="1">
    <citation type="submission" date="2018-08" db="EMBL/GenBank/DDBJ databases">
        <title>Genomic Encyclopedia of Type Strains, Phase IV (KMG-IV): sequencing the most valuable type-strain genomes for metagenomic binning, comparative biology and taxonomic classification.</title>
        <authorList>
            <person name="Goeker M."/>
        </authorList>
    </citation>
    <scope>NUCLEOTIDE SEQUENCE [LARGE SCALE GENOMIC DNA]</scope>
    <source>
        <strain evidence="8 9">DSM 25527</strain>
    </source>
</reference>
<name>A0A397NVN0_9SPHN</name>